<dbReference type="PROSITE" id="PS51257">
    <property type="entry name" value="PROKAR_LIPOPROTEIN"/>
    <property type="match status" value="1"/>
</dbReference>
<dbReference type="Pfam" id="PF01521">
    <property type="entry name" value="Fe-S_biosyn"/>
    <property type="match status" value="1"/>
</dbReference>
<dbReference type="NCBIfam" id="TIGR00049">
    <property type="entry name" value="iron-sulfur cluster assembly accessory protein"/>
    <property type="match status" value="1"/>
</dbReference>
<keyword evidence="3" id="KW-0479">Metal-binding</keyword>
<proteinExistence type="inferred from homology"/>
<evidence type="ECO:0000256" key="4">
    <source>
        <dbReference type="ARBA" id="ARBA00023004"/>
    </source>
</evidence>
<comment type="subcellular location">
    <subcellularLocation>
        <location evidence="1">Mitochondrion</location>
    </subcellularLocation>
</comment>
<feature type="domain" description="Core" evidence="6">
    <location>
        <begin position="59"/>
        <end position="163"/>
    </location>
</feature>
<dbReference type="GO" id="GO:0051537">
    <property type="term" value="F:2 iron, 2 sulfur cluster binding"/>
    <property type="evidence" value="ECO:0007669"/>
    <property type="project" value="TreeGrafter"/>
</dbReference>
<reference evidence="7 8" key="1">
    <citation type="journal article" date="2010" name="Cell">
        <title>The genome of Naegleria gruberi illuminates early eukaryotic versatility.</title>
        <authorList>
            <person name="Fritz-Laylin L.K."/>
            <person name="Prochnik S.E."/>
            <person name="Ginger M.L."/>
            <person name="Dacks J.B."/>
            <person name="Carpenter M.L."/>
            <person name="Field M.C."/>
            <person name="Kuo A."/>
            <person name="Paredez A."/>
            <person name="Chapman J."/>
            <person name="Pham J."/>
            <person name="Shu S."/>
            <person name="Neupane R."/>
            <person name="Cipriano M."/>
            <person name="Mancuso J."/>
            <person name="Tu H."/>
            <person name="Salamov A."/>
            <person name="Lindquist E."/>
            <person name="Shapiro H."/>
            <person name="Lucas S."/>
            <person name="Grigoriev I.V."/>
            <person name="Cande W.Z."/>
            <person name="Fulton C."/>
            <person name="Rokhsar D.S."/>
            <person name="Dawson S.C."/>
        </authorList>
    </citation>
    <scope>NUCLEOTIDE SEQUENCE [LARGE SCALE GENOMIC DNA]</scope>
    <source>
        <strain evidence="7 8">NEG-M</strain>
    </source>
</reference>
<name>D2V0J1_NAEGR</name>
<dbReference type="GO" id="GO:0051539">
    <property type="term" value="F:4 iron, 4 sulfur cluster binding"/>
    <property type="evidence" value="ECO:0007669"/>
    <property type="project" value="TreeGrafter"/>
</dbReference>
<dbReference type="Gene3D" id="2.60.300.12">
    <property type="entry name" value="HesB-like domain"/>
    <property type="match status" value="1"/>
</dbReference>
<dbReference type="GO" id="GO:0016226">
    <property type="term" value="P:iron-sulfur cluster assembly"/>
    <property type="evidence" value="ECO:0007669"/>
    <property type="project" value="InterPro"/>
</dbReference>
<dbReference type="STRING" id="5762.D2V0J1"/>
<dbReference type="InParanoid" id="D2V0J1"/>
<dbReference type="SUPFAM" id="SSF89360">
    <property type="entry name" value="HesB-like domain"/>
    <property type="match status" value="1"/>
</dbReference>
<evidence type="ECO:0000256" key="2">
    <source>
        <dbReference type="ARBA" id="ARBA00006718"/>
    </source>
</evidence>
<keyword evidence="5" id="KW-0496">Mitochondrion</keyword>
<sequence length="172" mass="19243">MRRIFVSSPSSHYSALSSTSSSCLVFKNHQQQQQYRKFTSLNTCVRNQTTSSEEYSNSLLITEACAKRIKDINEKKGAHDRMLRVIVESGGCSGYQVEFTFSKQVEQDDQVFIHNNYPESKVIADSITMSFIKGSTIDFVESMAKTAFVLEKNPNAETGCSCGTSFSVKSKE</sequence>
<dbReference type="GO" id="GO:0005506">
    <property type="term" value="F:iron ion binding"/>
    <property type="evidence" value="ECO:0007669"/>
    <property type="project" value="TreeGrafter"/>
</dbReference>
<organism evidence="8">
    <name type="scientific">Naegleria gruberi</name>
    <name type="common">Amoeba</name>
    <dbReference type="NCBI Taxonomy" id="5762"/>
    <lineage>
        <taxon>Eukaryota</taxon>
        <taxon>Discoba</taxon>
        <taxon>Heterolobosea</taxon>
        <taxon>Tetramitia</taxon>
        <taxon>Eutetramitia</taxon>
        <taxon>Vahlkampfiidae</taxon>
        <taxon>Naegleria</taxon>
    </lineage>
</organism>
<protein>
    <submittedName>
        <fullName evidence="7">Predicted protein</fullName>
    </submittedName>
</protein>
<dbReference type="EMBL" id="GG738847">
    <property type="protein sequence ID" value="EFC49730.1"/>
    <property type="molecule type" value="Genomic_DNA"/>
</dbReference>
<dbReference type="InterPro" id="IPR035903">
    <property type="entry name" value="HesB-like_dom_sf"/>
</dbReference>
<dbReference type="FunCoup" id="D2V0J1">
    <property type="interactions" value="208"/>
</dbReference>
<dbReference type="OrthoDB" id="1938621at2759"/>
<gene>
    <name evidence="7" type="ORF">NAEGRDRAFT_30019</name>
</gene>
<dbReference type="OMA" id="SFQIHNP"/>
<dbReference type="RefSeq" id="XP_002682474.1">
    <property type="nucleotide sequence ID" value="XM_002682428.1"/>
</dbReference>
<dbReference type="FunFam" id="2.60.300.12:FF:000006">
    <property type="entry name" value="Iron-sulfur cluster assembly 2 mitochondrial"/>
    <property type="match status" value="1"/>
</dbReference>
<dbReference type="AlphaFoldDB" id="D2V0J1"/>
<evidence type="ECO:0000313" key="8">
    <source>
        <dbReference type="Proteomes" id="UP000006671"/>
    </source>
</evidence>
<dbReference type="PANTHER" id="PTHR43011">
    <property type="entry name" value="IRON-SULFUR CLUSTER ASSEMBLY 2 HOMOLOG, MITOCHONDRIAL"/>
    <property type="match status" value="1"/>
</dbReference>
<evidence type="ECO:0000259" key="6">
    <source>
        <dbReference type="Pfam" id="PF01521"/>
    </source>
</evidence>
<keyword evidence="8" id="KW-1185">Reference proteome</keyword>
<dbReference type="InterPro" id="IPR000361">
    <property type="entry name" value="ATAP_core_dom"/>
</dbReference>
<dbReference type="GeneID" id="8862799"/>
<evidence type="ECO:0000256" key="5">
    <source>
        <dbReference type="ARBA" id="ARBA00023128"/>
    </source>
</evidence>
<evidence type="ECO:0000256" key="3">
    <source>
        <dbReference type="ARBA" id="ARBA00022723"/>
    </source>
</evidence>
<dbReference type="KEGG" id="ngr:NAEGRDRAFT_30019"/>
<dbReference type="InterPro" id="IPR016092">
    <property type="entry name" value="ATAP"/>
</dbReference>
<accession>D2V0J1</accession>
<dbReference type="eggNOG" id="KOG1119">
    <property type="taxonomic scope" value="Eukaryota"/>
</dbReference>
<comment type="similarity">
    <text evidence="2">Belongs to the HesB/IscA family.</text>
</comment>
<evidence type="ECO:0000313" key="7">
    <source>
        <dbReference type="EMBL" id="EFC49730.1"/>
    </source>
</evidence>
<dbReference type="GO" id="GO:0120510">
    <property type="term" value="C:mitochondrial [4Fe-4S] assembly complex"/>
    <property type="evidence" value="ECO:0007669"/>
    <property type="project" value="UniProtKB-ARBA"/>
</dbReference>
<dbReference type="PANTHER" id="PTHR43011:SF1">
    <property type="entry name" value="IRON-SULFUR CLUSTER ASSEMBLY 2 HOMOLOG, MITOCHONDRIAL"/>
    <property type="match status" value="1"/>
</dbReference>
<dbReference type="Proteomes" id="UP000006671">
    <property type="component" value="Unassembled WGS sequence"/>
</dbReference>
<evidence type="ECO:0000256" key="1">
    <source>
        <dbReference type="ARBA" id="ARBA00004173"/>
    </source>
</evidence>
<keyword evidence="4" id="KW-0408">Iron</keyword>
<dbReference type="VEuPathDB" id="AmoebaDB:NAEGRDRAFT_30019"/>